<organism evidence="2 3">
    <name type="scientific">Sitophilus oryzae</name>
    <name type="common">Rice weevil</name>
    <name type="synonym">Curculio oryzae</name>
    <dbReference type="NCBI Taxonomy" id="7048"/>
    <lineage>
        <taxon>Eukaryota</taxon>
        <taxon>Metazoa</taxon>
        <taxon>Ecdysozoa</taxon>
        <taxon>Arthropoda</taxon>
        <taxon>Hexapoda</taxon>
        <taxon>Insecta</taxon>
        <taxon>Pterygota</taxon>
        <taxon>Neoptera</taxon>
        <taxon>Endopterygota</taxon>
        <taxon>Coleoptera</taxon>
        <taxon>Polyphaga</taxon>
        <taxon>Cucujiformia</taxon>
        <taxon>Curculionidae</taxon>
        <taxon>Dryophthorinae</taxon>
        <taxon>Sitophilus</taxon>
    </lineage>
</organism>
<dbReference type="SUPFAM" id="SSF81383">
    <property type="entry name" value="F-box domain"/>
    <property type="match status" value="1"/>
</dbReference>
<proteinExistence type="predicted"/>
<keyword evidence="2" id="KW-1185">Reference proteome</keyword>
<name>A0A6J2XK03_SITOR</name>
<dbReference type="GO" id="GO:0031146">
    <property type="term" value="P:SCF-dependent proteasomal ubiquitin-dependent protein catabolic process"/>
    <property type="evidence" value="ECO:0007669"/>
    <property type="project" value="TreeGrafter"/>
</dbReference>
<dbReference type="Gene3D" id="1.20.1280.50">
    <property type="match status" value="1"/>
</dbReference>
<dbReference type="InterPro" id="IPR052301">
    <property type="entry name" value="SCF_F-box/WD-repeat"/>
</dbReference>
<evidence type="ECO:0000313" key="2">
    <source>
        <dbReference type="Proteomes" id="UP000504635"/>
    </source>
</evidence>
<dbReference type="PANTHER" id="PTHR14381">
    <property type="entry name" value="DACTYLIN"/>
    <property type="match status" value="1"/>
</dbReference>
<dbReference type="InterPro" id="IPR036047">
    <property type="entry name" value="F-box-like_dom_sf"/>
</dbReference>
<dbReference type="OrthoDB" id="435188at2759"/>
<sequence>MPECTIEDLSTEILISIFSFLSLKDISRLRCTCRRLRDVINCWDHVFFKTTTIVSNQNSGVFIRRCYSIVPSKIEKLRLQHNWKHGIYNERSVCTFKRKYRPWLEIDKENVWLSKGSHLFNYKRSSKSIMKVAPNLVINTKCYYEPSRQKHYIDITRFTINKNLIVGGLSNGGIFLQNALDKSSYYVTMDEDTFTSSVDITKDQHIVAGGMRNDCFQIFSVHQDSLALTLIHTQELDNRVWCVSFCNEKSLFACGTSHYFTMKKVTNSIYVYDTESFSEAVSLKLKSDDIISSTHDIKWDGPNGLWSCGNDSYIRRWDLRTGQCEQKFFDVFGYSLYCLDYDYYNTIMVGAYMHGRVSLWDSRAGKCLQFYFMRDGKGNNIKSPVYSLSFDSQYLFAGLDQGLNILDFSVYRGEKRDYTDVFRH</sequence>
<dbReference type="FunCoup" id="A0A6J2XK03">
    <property type="interactions" value="93"/>
</dbReference>
<dbReference type="Proteomes" id="UP000504635">
    <property type="component" value="Unplaced"/>
</dbReference>
<evidence type="ECO:0000313" key="3">
    <source>
        <dbReference type="RefSeq" id="XP_030750989.1"/>
    </source>
</evidence>
<gene>
    <name evidence="3" type="primary">LOC115878582</name>
</gene>
<evidence type="ECO:0000259" key="1">
    <source>
        <dbReference type="PROSITE" id="PS50181"/>
    </source>
</evidence>
<dbReference type="SMART" id="SM00256">
    <property type="entry name" value="FBOX"/>
    <property type="match status" value="1"/>
</dbReference>
<dbReference type="InterPro" id="IPR036322">
    <property type="entry name" value="WD40_repeat_dom_sf"/>
</dbReference>
<dbReference type="InParanoid" id="A0A6J2XK03"/>
<dbReference type="SUPFAM" id="SSF50978">
    <property type="entry name" value="WD40 repeat-like"/>
    <property type="match status" value="1"/>
</dbReference>
<dbReference type="InterPro" id="IPR015943">
    <property type="entry name" value="WD40/YVTN_repeat-like_dom_sf"/>
</dbReference>
<reference evidence="3" key="1">
    <citation type="submission" date="2025-08" db="UniProtKB">
        <authorList>
            <consortium name="RefSeq"/>
        </authorList>
    </citation>
    <scope>IDENTIFICATION</scope>
    <source>
        <tissue evidence="3">Gonads</tissue>
    </source>
</reference>
<dbReference type="Pfam" id="PF12937">
    <property type="entry name" value="F-box-like"/>
    <property type="match status" value="1"/>
</dbReference>
<dbReference type="GeneID" id="115878582"/>
<dbReference type="AlphaFoldDB" id="A0A6J2XK03"/>
<dbReference type="KEGG" id="soy:115878582"/>
<protein>
    <submittedName>
        <fullName evidence="3">F-box/WD repeat-containing protein 4</fullName>
    </submittedName>
</protein>
<dbReference type="GO" id="GO:0019005">
    <property type="term" value="C:SCF ubiquitin ligase complex"/>
    <property type="evidence" value="ECO:0007669"/>
    <property type="project" value="TreeGrafter"/>
</dbReference>
<dbReference type="RefSeq" id="XP_030750989.1">
    <property type="nucleotide sequence ID" value="XM_030895129.1"/>
</dbReference>
<feature type="domain" description="F-box" evidence="1">
    <location>
        <begin position="3"/>
        <end position="50"/>
    </location>
</feature>
<dbReference type="InterPro" id="IPR001810">
    <property type="entry name" value="F-box_dom"/>
</dbReference>
<accession>A0A6J2XK03</accession>
<dbReference type="PROSITE" id="PS50181">
    <property type="entry name" value="FBOX"/>
    <property type="match status" value="1"/>
</dbReference>
<dbReference type="PANTHER" id="PTHR14381:SF1">
    <property type="entry name" value="F-BOX_WD REPEAT-CONTAINING PROTEIN 4"/>
    <property type="match status" value="1"/>
</dbReference>
<dbReference type="Gene3D" id="2.130.10.10">
    <property type="entry name" value="YVTN repeat-like/Quinoprotein amine dehydrogenase"/>
    <property type="match status" value="1"/>
</dbReference>